<accession>F2NEV5</accession>
<dbReference type="InterPro" id="IPR040506">
    <property type="entry name" value="RACo_linker"/>
</dbReference>
<protein>
    <submittedName>
        <fullName evidence="2">Ferredoxin</fullName>
    </submittedName>
</protein>
<dbReference type="STRING" id="880072.Desac_0407"/>
<dbReference type="Pfam" id="PF00111">
    <property type="entry name" value="Fer2"/>
    <property type="match status" value="1"/>
</dbReference>
<dbReference type="KEGG" id="dao:Desac_0407"/>
<reference evidence="2 3" key="1">
    <citation type="journal article" date="2011" name="Stand. Genomic Sci.">
        <title>Complete genome sequence of the acetate-degrading sulfate reducer Desulfobacca acetoxidans type strain (ASRB2).</title>
        <authorList>
            <person name="Goker M."/>
            <person name="Teshima H."/>
            <person name="Lapidus A."/>
            <person name="Nolan M."/>
            <person name="Lucas S."/>
            <person name="Hammon N."/>
            <person name="Deshpande S."/>
            <person name="Cheng J.F."/>
            <person name="Tapia R."/>
            <person name="Han C."/>
            <person name="Goodwin L."/>
            <person name="Pitluck S."/>
            <person name="Huntemann M."/>
            <person name="Liolios K."/>
            <person name="Ivanova N."/>
            <person name="Pagani I."/>
            <person name="Mavromatis K."/>
            <person name="Ovchinikova G."/>
            <person name="Pati A."/>
            <person name="Chen A."/>
            <person name="Palaniappan K."/>
            <person name="Land M."/>
            <person name="Hauser L."/>
            <person name="Brambilla E.M."/>
            <person name="Rohde M."/>
            <person name="Spring S."/>
            <person name="Detter J.C."/>
            <person name="Woyke T."/>
            <person name="Bristow J."/>
            <person name="Eisen J.A."/>
            <person name="Markowitz V."/>
            <person name="Hugenholtz P."/>
            <person name="Kyrpides N.C."/>
            <person name="Klenk H.P."/>
        </authorList>
    </citation>
    <scope>NUCLEOTIDE SEQUENCE [LARGE SCALE GENOMIC DNA]</scope>
    <source>
        <strain evidence="3">ATCC 700848 / DSM 11109 / ASRB2</strain>
    </source>
</reference>
<dbReference type="CDD" id="cd00207">
    <property type="entry name" value="fer2"/>
    <property type="match status" value="1"/>
</dbReference>
<reference evidence="3" key="2">
    <citation type="submission" date="2011-03" db="EMBL/GenBank/DDBJ databases">
        <title>The complete genome of Desulfobacca acetoxidans DSM 11109.</title>
        <authorList>
            <consortium name="US DOE Joint Genome Institute (JGI-PGF)"/>
            <person name="Lucas S."/>
            <person name="Copeland A."/>
            <person name="Lapidus A."/>
            <person name="Bruce D."/>
            <person name="Goodwin L."/>
            <person name="Pitluck S."/>
            <person name="Peters L."/>
            <person name="Kyrpides N."/>
            <person name="Mavromatis K."/>
            <person name="Ivanova N."/>
            <person name="Ovchinnikova G."/>
            <person name="Teshima H."/>
            <person name="Detter J.C."/>
            <person name="Han C."/>
            <person name="Land M."/>
            <person name="Hauser L."/>
            <person name="Markowitz V."/>
            <person name="Cheng J.-F."/>
            <person name="Hugenholtz P."/>
            <person name="Woyke T."/>
            <person name="Wu D."/>
            <person name="Spring S."/>
            <person name="Schueler E."/>
            <person name="Brambilla E."/>
            <person name="Klenk H.-P."/>
            <person name="Eisen J.A."/>
        </authorList>
    </citation>
    <scope>NUCLEOTIDE SEQUENCE [LARGE SCALE GENOMIC DNA]</scope>
    <source>
        <strain evidence="3">ATCC 700848 / DSM 11109 / ASRB2</strain>
    </source>
</reference>
<dbReference type="Pfam" id="PF17651">
    <property type="entry name" value="Raco_middle"/>
    <property type="match status" value="1"/>
</dbReference>
<dbReference type="Gene3D" id="3.30.420.480">
    <property type="entry name" value="Domain of unknown function (DUF4445)"/>
    <property type="match status" value="1"/>
</dbReference>
<dbReference type="eggNOG" id="COG0633">
    <property type="taxonomic scope" value="Bacteria"/>
</dbReference>
<dbReference type="InterPro" id="IPR042259">
    <property type="entry name" value="Raco-like_middle_sf"/>
</dbReference>
<dbReference type="eggNOG" id="COG3894">
    <property type="taxonomic scope" value="Bacteria"/>
</dbReference>
<dbReference type="InterPro" id="IPR012675">
    <property type="entry name" value="Beta-grasp_dom_sf"/>
</dbReference>
<dbReference type="InterPro" id="IPR001041">
    <property type="entry name" value="2Fe-2S_ferredoxin-type"/>
</dbReference>
<dbReference type="Pfam" id="PF14574">
    <property type="entry name" value="RACo_C_ter"/>
    <property type="match status" value="1"/>
</dbReference>
<dbReference type="SUPFAM" id="SSF54292">
    <property type="entry name" value="2Fe-2S ferredoxin-like"/>
    <property type="match status" value="1"/>
</dbReference>
<gene>
    <name evidence="2" type="ordered locus">Desac_0407</name>
</gene>
<dbReference type="HOGENOM" id="CLU_019091_0_0_7"/>
<dbReference type="PANTHER" id="PTHR42895">
    <property type="entry name" value="IRON-SULFUR CLUSTER-BINDING PROTEIN-RELATED"/>
    <property type="match status" value="1"/>
</dbReference>
<keyword evidence="3" id="KW-1185">Reference proteome</keyword>
<proteinExistence type="predicted"/>
<organism evidence="2 3">
    <name type="scientific">Desulfobacca acetoxidans (strain ATCC 700848 / DSM 11109 / ASRB2)</name>
    <dbReference type="NCBI Taxonomy" id="880072"/>
    <lineage>
        <taxon>Bacteria</taxon>
        <taxon>Pseudomonadati</taxon>
        <taxon>Thermodesulfobacteriota</taxon>
        <taxon>Desulfobaccia</taxon>
        <taxon>Desulfobaccales</taxon>
        <taxon>Desulfobaccaceae</taxon>
        <taxon>Desulfobacca</taxon>
    </lineage>
</organism>
<evidence type="ECO:0000259" key="1">
    <source>
        <dbReference type="PROSITE" id="PS51085"/>
    </source>
</evidence>
<dbReference type="InterPro" id="IPR041414">
    <property type="entry name" value="Raco-like_middle"/>
</dbReference>
<dbReference type="Gene3D" id="3.10.20.30">
    <property type="match status" value="1"/>
</dbReference>
<dbReference type="Gene3D" id="3.10.20.880">
    <property type="match status" value="1"/>
</dbReference>
<sequence>MVLPVKRSVRFLPYDIVIEVEEGENLLHAAMEAGVHINASCGGEGVCGKCKIILESGELRSQRGAVQTDEEWQLGFRLACQSQVASDIVVRIPPESLFDRRLLRQKPPAARLRPMPFDAAELREAGKYEPAFQKKYLILPPPTLSDNVCDLRRLREGLKKQYRLDNITMDFFLTRKLAEVMRANNFEVTATLDFAQRRSRKPRLVQVESGNTTGRHYAIAIDIGTTTVWGQLLDLTGGEILGALGEYNAQISYGEDVISRIIYAGKPGGLQRLQGLVVGNINSVVKALLKKNKLKVEDVSHLTLAANTTMTHLFLGIDPKYIRLAPYTPTVCAVPPVRAQDLGLDLGEHVYVYCLSSVSSYVGGDIVSGVLGSGMYQEGKLTLFIDIGTNGEIVVGNRDWMACAACSAGPAFEGGGIRFGMRATQGAIEDVSINPDTGEPMLMTIGMVKPKGICGSGLINILATLMEAGFIEPNGRFREDLPTPRIRSGESGREYVLAYASETQVNQDIVLSEVDIDNLMRAKGAMYAGYITLLESVGLSIHDLEQIILAGAFGSFINIENAITIGLLPDLPLEKFTYVGNGSLLGATCVAFSREMLEEERRVALMMTNFELSETAGFMDRYMAALFLPHTQQEYFPTVMKRLAEAGRR</sequence>
<dbReference type="InterPro" id="IPR036010">
    <property type="entry name" value="2Fe-2S_ferredoxin-like_sf"/>
</dbReference>
<name>F2NEV5_DESAR</name>
<feature type="domain" description="2Fe-2S ferredoxin-type" evidence="1">
    <location>
        <begin position="7"/>
        <end position="96"/>
    </location>
</feature>
<dbReference type="Proteomes" id="UP000000483">
    <property type="component" value="Chromosome"/>
</dbReference>
<evidence type="ECO:0000313" key="2">
    <source>
        <dbReference type="EMBL" id="AEB08295.1"/>
    </source>
</evidence>
<evidence type="ECO:0000313" key="3">
    <source>
        <dbReference type="Proteomes" id="UP000000483"/>
    </source>
</evidence>
<dbReference type="PANTHER" id="PTHR42895:SF2">
    <property type="entry name" value="IRON-SULFUR CLUSTER PROTEIN"/>
    <property type="match status" value="1"/>
</dbReference>
<dbReference type="EMBL" id="CP002629">
    <property type="protein sequence ID" value="AEB08295.1"/>
    <property type="molecule type" value="Genomic_DNA"/>
</dbReference>
<dbReference type="PROSITE" id="PS51085">
    <property type="entry name" value="2FE2S_FER_2"/>
    <property type="match status" value="1"/>
</dbReference>
<dbReference type="Pfam" id="PF17650">
    <property type="entry name" value="RACo_linker"/>
    <property type="match status" value="1"/>
</dbReference>
<dbReference type="InterPro" id="IPR052911">
    <property type="entry name" value="Corrinoid_activation_enz"/>
</dbReference>
<dbReference type="AlphaFoldDB" id="F2NEV5"/>
<dbReference type="InterPro" id="IPR027980">
    <property type="entry name" value="RACo_C"/>
</dbReference>
<dbReference type="GO" id="GO:0051536">
    <property type="term" value="F:iron-sulfur cluster binding"/>
    <property type="evidence" value="ECO:0007669"/>
    <property type="project" value="InterPro"/>
</dbReference>